<dbReference type="Pfam" id="PF00665">
    <property type="entry name" value="rve"/>
    <property type="match status" value="1"/>
</dbReference>
<dbReference type="GO" id="GO:0015074">
    <property type="term" value="P:DNA integration"/>
    <property type="evidence" value="ECO:0007669"/>
    <property type="project" value="InterPro"/>
</dbReference>
<reference evidence="2" key="2">
    <citation type="submission" date="2025-09" db="UniProtKB">
        <authorList>
            <consortium name="Ensembl"/>
        </authorList>
    </citation>
    <scope>IDENTIFICATION</scope>
</reference>
<dbReference type="GO" id="GO:0003676">
    <property type="term" value="F:nucleic acid binding"/>
    <property type="evidence" value="ECO:0007669"/>
    <property type="project" value="InterPro"/>
</dbReference>
<feature type="domain" description="Integrase catalytic" evidence="1">
    <location>
        <begin position="34"/>
        <end position="203"/>
    </location>
</feature>
<dbReference type="SUPFAM" id="SSF53098">
    <property type="entry name" value="Ribonuclease H-like"/>
    <property type="match status" value="1"/>
</dbReference>
<dbReference type="InterPro" id="IPR036397">
    <property type="entry name" value="RNaseH_sf"/>
</dbReference>
<dbReference type="Ensembl" id="ENSOSIT00000004560.1">
    <property type="protein sequence ID" value="ENSOSIP00000004257.1"/>
    <property type="gene ID" value="ENSOSIG00000002890.1"/>
</dbReference>
<name>A0A8C7WW16_9TELE</name>
<evidence type="ECO:0000313" key="3">
    <source>
        <dbReference type="Proteomes" id="UP000694383"/>
    </source>
</evidence>
<protein>
    <recommendedName>
        <fullName evidence="1">Integrase catalytic domain-containing protein</fullName>
    </recommendedName>
</protein>
<dbReference type="GeneTree" id="ENSGT00940000176279"/>
<dbReference type="PROSITE" id="PS50994">
    <property type="entry name" value="INTEGRASE"/>
    <property type="match status" value="1"/>
</dbReference>
<dbReference type="InterPro" id="IPR050951">
    <property type="entry name" value="Retrovirus_Pol_polyprotein"/>
</dbReference>
<dbReference type="Proteomes" id="UP000694383">
    <property type="component" value="Unplaced"/>
</dbReference>
<sequence length="266" mass="29369">MDKDVREYIAACTTCARSKTSSSAPAGLLHPLPTPNRPWSHIAMDFVTGLPPSHGNTVILTIVDRFSKMARFISLPQLPTASALAEIMVHDVFRHHGIPVDIVSDRGPQFISQVWKAFCTTLGATVSLSSGYHPQSNGQAERTNQELEAALRCLAAQNQQDWSRFLVWIENWIWQCLPSNITSSVANASGLRRRPLSSAPRRTTARSPTVAGWWGPTTSLVKGYGFRPVTFLFRHPPRNWLLGTSNLMSLTNLSIPPVSVSVYPKP</sequence>
<dbReference type="Gene3D" id="3.30.420.10">
    <property type="entry name" value="Ribonuclease H-like superfamily/Ribonuclease H"/>
    <property type="match status" value="1"/>
</dbReference>
<keyword evidence="3" id="KW-1185">Reference proteome</keyword>
<dbReference type="PANTHER" id="PTHR37984">
    <property type="entry name" value="PROTEIN CBG26694"/>
    <property type="match status" value="1"/>
</dbReference>
<dbReference type="AlphaFoldDB" id="A0A8C7WW16"/>
<reference evidence="2" key="1">
    <citation type="submission" date="2025-08" db="UniProtKB">
        <authorList>
            <consortium name="Ensembl"/>
        </authorList>
    </citation>
    <scope>IDENTIFICATION</scope>
</reference>
<dbReference type="InterPro" id="IPR001584">
    <property type="entry name" value="Integrase_cat-core"/>
</dbReference>
<dbReference type="InterPro" id="IPR012337">
    <property type="entry name" value="RNaseH-like_sf"/>
</dbReference>
<dbReference type="PANTHER" id="PTHR37984:SF15">
    <property type="entry name" value="INTEGRASE CATALYTIC DOMAIN-CONTAINING PROTEIN"/>
    <property type="match status" value="1"/>
</dbReference>
<accession>A0A8C7WW16</accession>
<proteinExistence type="predicted"/>
<organism evidence="2 3">
    <name type="scientific">Oryzias sinensis</name>
    <name type="common">Chinese medaka</name>
    <dbReference type="NCBI Taxonomy" id="183150"/>
    <lineage>
        <taxon>Eukaryota</taxon>
        <taxon>Metazoa</taxon>
        <taxon>Chordata</taxon>
        <taxon>Craniata</taxon>
        <taxon>Vertebrata</taxon>
        <taxon>Euteleostomi</taxon>
        <taxon>Actinopterygii</taxon>
        <taxon>Neopterygii</taxon>
        <taxon>Teleostei</taxon>
        <taxon>Neoteleostei</taxon>
        <taxon>Acanthomorphata</taxon>
        <taxon>Ovalentaria</taxon>
        <taxon>Atherinomorphae</taxon>
        <taxon>Beloniformes</taxon>
        <taxon>Adrianichthyidae</taxon>
        <taxon>Oryziinae</taxon>
        <taxon>Oryzias</taxon>
    </lineage>
</organism>
<evidence type="ECO:0000313" key="2">
    <source>
        <dbReference type="Ensembl" id="ENSOSIP00000004257.1"/>
    </source>
</evidence>
<evidence type="ECO:0000259" key="1">
    <source>
        <dbReference type="PROSITE" id="PS50994"/>
    </source>
</evidence>